<name>A0AAF0AUK0_9SCHI</name>
<dbReference type="EMBL" id="CP115611">
    <property type="protein sequence ID" value="WBW72571.1"/>
    <property type="molecule type" value="Genomic_DNA"/>
</dbReference>
<dbReference type="PANTHER" id="PTHR34066">
    <property type="entry name" value="GROWTH FACTOR 2"/>
    <property type="match status" value="1"/>
</dbReference>
<proteinExistence type="predicted"/>
<keyword evidence="3" id="KW-1185">Reference proteome</keyword>
<accession>A0AAF0AUK0</accession>
<dbReference type="Pfam" id="PF08576">
    <property type="entry name" value="DUF1764"/>
    <property type="match status" value="1"/>
</dbReference>
<protein>
    <submittedName>
        <fullName evidence="2">DUF1764 family conserved protein</fullName>
    </submittedName>
</protein>
<dbReference type="RefSeq" id="XP_056036814.1">
    <property type="nucleotide sequence ID" value="XM_056179601.1"/>
</dbReference>
<evidence type="ECO:0000256" key="1">
    <source>
        <dbReference type="SAM" id="MobiDB-lite"/>
    </source>
</evidence>
<reference evidence="2 3" key="1">
    <citation type="journal article" date="2023" name="G3 (Bethesda)">
        <title>A high-quality reference genome for the fission yeast Schizosaccharomyces osmophilus.</title>
        <authorList>
            <person name="Jia G.S."/>
            <person name="Zhang W.C."/>
            <person name="Liang Y."/>
            <person name="Liu X.H."/>
            <person name="Rhind N."/>
            <person name="Pidoux A."/>
            <person name="Brysch-Herzberg M."/>
            <person name="Du L.L."/>
        </authorList>
    </citation>
    <scope>NUCLEOTIDE SEQUENCE [LARGE SCALE GENOMIC DNA]</scope>
    <source>
        <strain evidence="2 3">CBS 15793</strain>
    </source>
</reference>
<gene>
    <name evidence="2" type="ORF">SOMG_00807</name>
</gene>
<organism evidence="2 3">
    <name type="scientific">Schizosaccharomyces osmophilus</name>
    <dbReference type="NCBI Taxonomy" id="2545709"/>
    <lineage>
        <taxon>Eukaryota</taxon>
        <taxon>Fungi</taxon>
        <taxon>Dikarya</taxon>
        <taxon>Ascomycota</taxon>
        <taxon>Taphrinomycotina</taxon>
        <taxon>Schizosaccharomycetes</taxon>
        <taxon>Schizosaccharomycetales</taxon>
        <taxon>Schizosaccharomycetaceae</taxon>
        <taxon>Schizosaccharomyces</taxon>
    </lineage>
</organism>
<dbReference type="KEGG" id="som:SOMG_00807"/>
<evidence type="ECO:0000313" key="3">
    <source>
        <dbReference type="Proteomes" id="UP001212411"/>
    </source>
</evidence>
<sequence length="94" mass="10503">MEIDDIFSQKKTQPKGSGSDEKEQNKQESKHPENARPSKPKKGGKKGDDLFLDPKGSSGRKRTEEGFLVYDFDELQVGKGGDTPQCPFDCECCY</sequence>
<feature type="compositionally biased region" description="Basic and acidic residues" evidence="1">
    <location>
        <begin position="18"/>
        <end position="36"/>
    </location>
</feature>
<feature type="region of interest" description="Disordered" evidence="1">
    <location>
        <begin position="1"/>
        <end position="66"/>
    </location>
</feature>
<dbReference type="Proteomes" id="UP001212411">
    <property type="component" value="Chromosome 1"/>
</dbReference>
<dbReference type="InterPro" id="IPR013885">
    <property type="entry name" value="DUF1764_euk"/>
</dbReference>
<dbReference type="AlphaFoldDB" id="A0AAF0AUK0"/>
<evidence type="ECO:0000313" key="2">
    <source>
        <dbReference type="EMBL" id="WBW72571.1"/>
    </source>
</evidence>
<dbReference type="GeneID" id="80874290"/>
<dbReference type="PANTHER" id="PTHR34066:SF1">
    <property type="entry name" value="DUF1764 FAMILY PROTEIN"/>
    <property type="match status" value="1"/>
</dbReference>